<protein>
    <recommendedName>
        <fullName evidence="2">Beta-lactamase class A catalytic domain-containing protein</fullName>
    </recommendedName>
</protein>
<dbReference type="Proteomes" id="UP000331127">
    <property type="component" value="Unassembled WGS sequence"/>
</dbReference>
<reference evidence="3 4" key="1">
    <citation type="submission" date="2019-10" db="EMBL/GenBank/DDBJ databases">
        <title>Whole genome shotgun sequence of Acrocarpospora macrocephala NBRC 16266.</title>
        <authorList>
            <person name="Ichikawa N."/>
            <person name="Kimura A."/>
            <person name="Kitahashi Y."/>
            <person name="Komaki H."/>
            <person name="Oguchi A."/>
        </authorList>
    </citation>
    <scope>NUCLEOTIDE SEQUENCE [LARGE SCALE GENOMIC DNA]</scope>
    <source>
        <strain evidence="3 4">NBRC 16266</strain>
    </source>
</reference>
<dbReference type="GO" id="GO:0046677">
    <property type="term" value="P:response to antibiotic"/>
    <property type="evidence" value="ECO:0007669"/>
    <property type="project" value="InterPro"/>
</dbReference>
<dbReference type="GO" id="GO:0030655">
    <property type="term" value="P:beta-lactam antibiotic catabolic process"/>
    <property type="evidence" value="ECO:0007669"/>
    <property type="project" value="InterPro"/>
</dbReference>
<dbReference type="EMBL" id="BLAE01000100">
    <property type="protein sequence ID" value="GES16423.1"/>
    <property type="molecule type" value="Genomic_DNA"/>
</dbReference>
<comment type="caution">
    <text evidence="3">The sequence shown here is derived from an EMBL/GenBank/DDBJ whole genome shotgun (WGS) entry which is preliminary data.</text>
</comment>
<gene>
    <name evidence="3" type="ORF">Amac_100210</name>
</gene>
<evidence type="ECO:0000313" key="3">
    <source>
        <dbReference type="EMBL" id="GES16423.1"/>
    </source>
</evidence>
<proteinExistence type="predicted"/>
<feature type="chain" id="PRO_5038423321" description="Beta-lactamase class A catalytic domain-containing protein" evidence="1">
    <location>
        <begin position="22"/>
        <end position="295"/>
    </location>
</feature>
<feature type="signal peptide" evidence="1">
    <location>
        <begin position="1"/>
        <end position="21"/>
    </location>
</feature>
<evidence type="ECO:0000313" key="4">
    <source>
        <dbReference type="Proteomes" id="UP000331127"/>
    </source>
</evidence>
<dbReference type="OrthoDB" id="3524371at2"/>
<sequence>MAPRHATIAAALALAAACAPASLSVTPAATPQHQSAPVSLSAVVTERTEHVPPIDQEKLTKQLRAFIGKHPGRTTAAVEDLLTGRVYQFRPNEQLPTASTAKVNILMAALRTTRWKKLPASVRRDADIMIRVSDNKAADRLWERIGREGGLTRANKAFKLKKTTAVGGRCVDLYCWGITRTTAPDQVRLIKLLTRKNSPIKDRRTILTLMEKVVPEQKWGISAGACKGESVALKNGWLKHVSNKQWVIVSAGLIANRFAVAVLTEDNPSSESGIAKVEKITEHLMAAFRTCPPAE</sequence>
<dbReference type="InterPro" id="IPR000871">
    <property type="entry name" value="Beta-lactam_class-A"/>
</dbReference>
<dbReference type="InterPro" id="IPR045155">
    <property type="entry name" value="Beta-lactam_cat"/>
</dbReference>
<dbReference type="PANTHER" id="PTHR35333">
    <property type="entry name" value="BETA-LACTAMASE"/>
    <property type="match status" value="1"/>
</dbReference>
<dbReference type="SUPFAM" id="SSF56601">
    <property type="entry name" value="beta-lactamase/transpeptidase-like"/>
    <property type="match status" value="1"/>
</dbReference>
<keyword evidence="4" id="KW-1185">Reference proteome</keyword>
<dbReference type="Pfam" id="PF13354">
    <property type="entry name" value="Beta-lactamase2"/>
    <property type="match status" value="1"/>
</dbReference>
<evidence type="ECO:0000256" key="1">
    <source>
        <dbReference type="SAM" id="SignalP"/>
    </source>
</evidence>
<organism evidence="3 4">
    <name type="scientific">Acrocarpospora macrocephala</name>
    <dbReference type="NCBI Taxonomy" id="150177"/>
    <lineage>
        <taxon>Bacteria</taxon>
        <taxon>Bacillati</taxon>
        <taxon>Actinomycetota</taxon>
        <taxon>Actinomycetes</taxon>
        <taxon>Streptosporangiales</taxon>
        <taxon>Streptosporangiaceae</taxon>
        <taxon>Acrocarpospora</taxon>
    </lineage>
</organism>
<evidence type="ECO:0000259" key="2">
    <source>
        <dbReference type="Pfam" id="PF13354"/>
    </source>
</evidence>
<dbReference type="AlphaFoldDB" id="A0A5M3XC42"/>
<name>A0A5M3XC42_9ACTN</name>
<keyword evidence="1" id="KW-0732">Signal</keyword>
<dbReference type="InterPro" id="IPR012338">
    <property type="entry name" value="Beta-lactam/transpept-like"/>
</dbReference>
<dbReference type="GO" id="GO:0008800">
    <property type="term" value="F:beta-lactamase activity"/>
    <property type="evidence" value="ECO:0007669"/>
    <property type="project" value="InterPro"/>
</dbReference>
<dbReference type="PANTHER" id="PTHR35333:SF3">
    <property type="entry name" value="BETA-LACTAMASE-TYPE TRANSPEPTIDASE FOLD CONTAINING PROTEIN"/>
    <property type="match status" value="1"/>
</dbReference>
<dbReference type="PROSITE" id="PS51257">
    <property type="entry name" value="PROKAR_LIPOPROTEIN"/>
    <property type="match status" value="1"/>
</dbReference>
<dbReference type="Gene3D" id="3.40.710.10">
    <property type="entry name" value="DD-peptidase/beta-lactamase superfamily"/>
    <property type="match status" value="1"/>
</dbReference>
<accession>A0A5M3XC42</accession>
<feature type="domain" description="Beta-lactamase class A catalytic" evidence="2">
    <location>
        <begin position="122"/>
        <end position="264"/>
    </location>
</feature>